<comment type="similarity">
    <text evidence="5">Belongs to the GTP cyclohydrolase I family.</text>
</comment>
<dbReference type="EMBL" id="LZZM01000152">
    <property type="protein sequence ID" value="OOM77391.1"/>
    <property type="molecule type" value="Genomic_DNA"/>
</dbReference>
<keyword evidence="8" id="KW-1185">Reference proteome</keyword>
<dbReference type="OrthoDB" id="9801207at2"/>
<comment type="subunit">
    <text evidence="5">Homopolymer.</text>
</comment>
<evidence type="ECO:0000313" key="8">
    <source>
        <dbReference type="Proteomes" id="UP000190890"/>
    </source>
</evidence>
<feature type="binding site" evidence="5">
    <location>
        <position position="91"/>
    </location>
    <ligand>
        <name>Zn(2+)</name>
        <dbReference type="ChEBI" id="CHEBI:29105"/>
    </ligand>
</feature>
<dbReference type="PANTHER" id="PTHR11109:SF7">
    <property type="entry name" value="GTP CYCLOHYDROLASE 1"/>
    <property type="match status" value="1"/>
</dbReference>
<reference evidence="7 8" key="1">
    <citation type="submission" date="2016-05" db="EMBL/GenBank/DDBJ databases">
        <title>Microbial solvent formation.</title>
        <authorList>
            <person name="Poehlein A."/>
            <person name="Montoya Solano J.D."/>
            <person name="Flitsch S."/>
            <person name="Krabben P."/>
            <person name="Duerre P."/>
            <person name="Daniel R."/>
        </authorList>
    </citation>
    <scope>NUCLEOTIDE SEQUENCE [LARGE SCALE GENOMIC DNA]</scope>
    <source>
        <strain evidence="7 8">DSM 2619</strain>
    </source>
</reference>
<evidence type="ECO:0000256" key="2">
    <source>
        <dbReference type="ARBA" id="ARBA00005080"/>
    </source>
</evidence>
<comment type="pathway">
    <text evidence="2 5">Cofactor biosynthesis; 7,8-dihydroneopterin triphosphate biosynthesis; 7,8-dihydroneopterin triphosphate from GTP: step 1/1.</text>
</comment>
<dbReference type="InterPro" id="IPR020602">
    <property type="entry name" value="GTP_CycHdrlase_I_dom"/>
</dbReference>
<dbReference type="GO" id="GO:0003934">
    <property type="term" value="F:GTP cyclohydrolase I activity"/>
    <property type="evidence" value="ECO:0007669"/>
    <property type="project" value="UniProtKB-UniRule"/>
</dbReference>
<evidence type="ECO:0000256" key="1">
    <source>
        <dbReference type="ARBA" id="ARBA00001052"/>
    </source>
</evidence>
<name>A0A1S8TI61_9CLOT</name>
<dbReference type="Proteomes" id="UP000190890">
    <property type="component" value="Unassembled WGS sequence"/>
</dbReference>
<dbReference type="FunFam" id="1.10.286.10:FF:000001">
    <property type="entry name" value="GTP cyclohydrolase 1"/>
    <property type="match status" value="1"/>
</dbReference>
<sequence length="197" mass="22341">MQKKINTKKIEECIREIIIALGDDPNREGLLDTPKRVSKMYEEVFEGMTLSNEEIAKMFGTTFENEEFMSETHKNMVVVRDIPMHSYCEHHLALMYNMKVTVVYMPKEKIIGLSKISRIADMVGRRLQLQERIGSDIAEIVSMATGSEDVGVLITGEHGCMTSRGIKKPGTLTTTTTFTGQFQSNDMLRQEALLIMK</sequence>
<evidence type="ECO:0000256" key="4">
    <source>
        <dbReference type="ARBA" id="ARBA00022801"/>
    </source>
</evidence>
<dbReference type="PANTHER" id="PTHR11109">
    <property type="entry name" value="GTP CYCLOHYDROLASE I"/>
    <property type="match status" value="1"/>
</dbReference>
<evidence type="ECO:0000313" key="7">
    <source>
        <dbReference type="EMBL" id="OOM77391.1"/>
    </source>
</evidence>
<evidence type="ECO:0000256" key="3">
    <source>
        <dbReference type="ARBA" id="ARBA00022563"/>
    </source>
</evidence>
<dbReference type="GO" id="GO:0008270">
    <property type="term" value="F:zinc ion binding"/>
    <property type="evidence" value="ECO:0007669"/>
    <property type="project" value="UniProtKB-UniRule"/>
</dbReference>
<dbReference type="HAMAP" id="MF_00223">
    <property type="entry name" value="FolE"/>
    <property type="match status" value="1"/>
</dbReference>
<dbReference type="NCBIfam" id="TIGR00063">
    <property type="entry name" value="folE"/>
    <property type="match status" value="1"/>
</dbReference>
<gene>
    <name evidence="5 7" type="primary">folE</name>
    <name evidence="7" type="ORF">CLPUN_22900</name>
</gene>
<dbReference type="GO" id="GO:0005737">
    <property type="term" value="C:cytoplasm"/>
    <property type="evidence" value="ECO:0007669"/>
    <property type="project" value="TreeGrafter"/>
</dbReference>
<dbReference type="Gene3D" id="1.10.286.10">
    <property type="match status" value="1"/>
</dbReference>
<feature type="domain" description="GTP cyclohydrolase I" evidence="6">
    <location>
        <begin position="10"/>
        <end position="194"/>
    </location>
</feature>
<feature type="binding site" evidence="5">
    <location>
        <position position="88"/>
    </location>
    <ligand>
        <name>Zn(2+)</name>
        <dbReference type="ChEBI" id="CHEBI:29105"/>
    </ligand>
</feature>
<keyword evidence="5" id="KW-0862">Zinc</keyword>
<dbReference type="AlphaFoldDB" id="A0A1S8TI61"/>
<dbReference type="EC" id="3.5.4.16" evidence="5"/>
<proteinExistence type="inferred from homology"/>
<dbReference type="GO" id="GO:0005525">
    <property type="term" value="F:GTP binding"/>
    <property type="evidence" value="ECO:0007669"/>
    <property type="project" value="UniProtKB-KW"/>
</dbReference>
<dbReference type="InterPro" id="IPR018234">
    <property type="entry name" value="GTP_CycHdrlase_I_CS"/>
</dbReference>
<evidence type="ECO:0000256" key="5">
    <source>
        <dbReference type="HAMAP-Rule" id="MF_00223"/>
    </source>
</evidence>
<keyword evidence="4 5" id="KW-0378">Hydrolase</keyword>
<keyword evidence="3 5" id="KW-0554">One-carbon metabolism</keyword>
<dbReference type="InterPro" id="IPR043133">
    <property type="entry name" value="GTP-CH-I_C/QueF"/>
</dbReference>
<dbReference type="NCBIfam" id="NF006826">
    <property type="entry name" value="PRK09347.1-3"/>
    <property type="match status" value="1"/>
</dbReference>
<protein>
    <recommendedName>
        <fullName evidence="5">GTP cyclohydrolase 1</fullName>
        <ecNumber evidence="5">3.5.4.16</ecNumber>
    </recommendedName>
    <alternativeName>
        <fullName evidence="5">GTP cyclohydrolase I</fullName>
        <shortName evidence="5">GTP-CH-I</shortName>
    </alternativeName>
</protein>
<dbReference type="Gene3D" id="3.30.1130.10">
    <property type="match status" value="1"/>
</dbReference>
<dbReference type="GO" id="GO:0046654">
    <property type="term" value="P:tetrahydrofolate biosynthetic process"/>
    <property type="evidence" value="ECO:0007669"/>
    <property type="project" value="UniProtKB-UniRule"/>
</dbReference>
<dbReference type="Pfam" id="PF01227">
    <property type="entry name" value="GTP_cyclohydroI"/>
    <property type="match status" value="1"/>
</dbReference>
<dbReference type="STRING" id="29367.CLPUN_22900"/>
<keyword evidence="5" id="KW-0342">GTP-binding</keyword>
<dbReference type="GO" id="GO:0006729">
    <property type="term" value="P:tetrahydrobiopterin biosynthetic process"/>
    <property type="evidence" value="ECO:0007669"/>
    <property type="project" value="TreeGrafter"/>
</dbReference>
<dbReference type="InterPro" id="IPR043134">
    <property type="entry name" value="GTP-CH-I_N"/>
</dbReference>
<comment type="catalytic activity">
    <reaction evidence="1 5">
        <text>GTP + H2O = 7,8-dihydroneopterin 3'-triphosphate + formate + H(+)</text>
        <dbReference type="Rhea" id="RHEA:17473"/>
        <dbReference type="ChEBI" id="CHEBI:15377"/>
        <dbReference type="ChEBI" id="CHEBI:15378"/>
        <dbReference type="ChEBI" id="CHEBI:15740"/>
        <dbReference type="ChEBI" id="CHEBI:37565"/>
        <dbReference type="ChEBI" id="CHEBI:58462"/>
        <dbReference type="EC" id="3.5.4.16"/>
    </reaction>
</comment>
<dbReference type="InterPro" id="IPR001474">
    <property type="entry name" value="GTP_CycHdrlase_I"/>
</dbReference>
<dbReference type="UniPathway" id="UPA00848">
    <property type="reaction ID" value="UER00151"/>
</dbReference>
<keyword evidence="5" id="KW-0547">Nucleotide-binding</keyword>
<dbReference type="FunFam" id="3.30.1130.10:FF:000001">
    <property type="entry name" value="GTP cyclohydrolase 1"/>
    <property type="match status" value="1"/>
</dbReference>
<organism evidence="7 8">
    <name type="scientific">Clostridium puniceum</name>
    <dbReference type="NCBI Taxonomy" id="29367"/>
    <lineage>
        <taxon>Bacteria</taxon>
        <taxon>Bacillati</taxon>
        <taxon>Bacillota</taxon>
        <taxon>Clostridia</taxon>
        <taxon>Eubacteriales</taxon>
        <taxon>Clostridiaceae</taxon>
        <taxon>Clostridium</taxon>
    </lineage>
</organism>
<dbReference type="SUPFAM" id="SSF55620">
    <property type="entry name" value="Tetrahydrobiopterin biosynthesis enzymes-like"/>
    <property type="match status" value="1"/>
</dbReference>
<dbReference type="PROSITE" id="PS00859">
    <property type="entry name" value="GTP_CYCLOHYDROL_1_1"/>
    <property type="match status" value="1"/>
</dbReference>
<evidence type="ECO:0000259" key="6">
    <source>
        <dbReference type="Pfam" id="PF01227"/>
    </source>
</evidence>
<comment type="caution">
    <text evidence="7">The sequence shown here is derived from an EMBL/GenBank/DDBJ whole genome shotgun (WGS) entry which is preliminary data.</text>
</comment>
<dbReference type="RefSeq" id="WP_077847426.1">
    <property type="nucleotide sequence ID" value="NZ_LZZM01000152.1"/>
</dbReference>
<feature type="binding site" evidence="5">
    <location>
        <position position="160"/>
    </location>
    <ligand>
        <name>Zn(2+)</name>
        <dbReference type="ChEBI" id="CHEBI:29105"/>
    </ligand>
</feature>
<keyword evidence="5" id="KW-0479">Metal-binding</keyword>
<dbReference type="GO" id="GO:0006730">
    <property type="term" value="P:one-carbon metabolic process"/>
    <property type="evidence" value="ECO:0007669"/>
    <property type="project" value="UniProtKB-UniRule"/>
</dbReference>
<accession>A0A1S8TI61</accession>